<feature type="domain" description="Glycosyltransferase subfamily 4-like N-terminal" evidence="2">
    <location>
        <begin position="2"/>
        <end position="143"/>
    </location>
</feature>
<dbReference type="Pfam" id="PF13477">
    <property type="entry name" value="Glyco_trans_4_2"/>
    <property type="match status" value="1"/>
</dbReference>
<evidence type="ECO:0000259" key="2">
    <source>
        <dbReference type="Pfam" id="PF13477"/>
    </source>
</evidence>
<dbReference type="Pfam" id="PF00534">
    <property type="entry name" value="Glycos_transf_1"/>
    <property type="match status" value="1"/>
</dbReference>
<gene>
    <name evidence="3" type="ORF">JK636_20625</name>
</gene>
<sequence>MKICFFGDGGSVHLIRWIDYFLDKNYEIHLVTFRDSKNLKEGFKQKKFYLHQIGNISINPDGKNWMYMLHIIKLKKVLRKIKPDIINAHYVTSYGFIVSLLTRKKFVISAWGSDILIAPKKNFIYKYITKYALKKCCLITSDSEHMTNEIKKYTQSKVITVPMGIDKLICQMKGIKSSNEIIILSLRTVDKNCNIDYIIKAFNKFNSKYTSSKLIIANSGPEIYNIKKLINDLRLDDKVELLGFISRSNLLELLLKSNIYISIPTSDSTSVTLLESMACGILPIVSDLPANREWVIHNHNGLVIENIHEDLLFEALIKAVNDENLQKRCNIENRKIILQRAIWENNMNIIENEYLKLIR</sequence>
<proteinExistence type="predicted"/>
<dbReference type="Gene3D" id="3.40.50.2000">
    <property type="entry name" value="Glycogen Phosphorylase B"/>
    <property type="match status" value="2"/>
</dbReference>
<dbReference type="Proteomes" id="UP000632377">
    <property type="component" value="Unassembled WGS sequence"/>
</dbReference>
<evidence type="ECO:0000259" key="1">
    <source>
        <dbReference type="Pfam" id="PF00534"/>
    </source>
</evidence>
<keyword evidence="4" id="KW-1185">Reference proteome</keyword>
<dbReference type="RefSeq" id="WP_202750849.1">
    <property type="nucleotide sequence ID" value="NZ_JAESWC010000018.1"/>
</dbReference>
<evidence type="ECO:0000313" key="4">
    <source>
        <dbReference type="Proteomes" id="UP000632377"/>
    </source>
</evidence>
<dbReference type="PANTHER" id="PTHR12526:SF638">
    <property type="entry name" value="SPORE COAT PROTEIN SA"/>
    <property type="match status" value="1"/>
</dbReference>
<evidence type="ECO:0000313" key="3">
    <source>
        <dbReference type="EMBL" id="MBL4938122.1"/>
    </source>
</evidence>
<accession>A0ABS1TH62</accession>
<dbReference type="PANTHER" id="PTHR12526">
    <property type="entry name" value="GLYCOSYLTRANSFERASE"/>
    <property type="match status" value="1"/>
</dbReference>
<dbReference type="EMBL" id="JAESWC010000018">
    <property type="protein sequence ID" value="MBL4938122.1"/>
    <property type="molecule type" value="Genomic_DNA"/>
</dbReference>
<organism evidence="3 4">
    <name type="scientific">Clostridium rhizosphaerae</name>
    <dbReference type="NCBI Taxonomy" id="2803861"/>
    <lineage>
        <taxon>Bacteria</taxon>
        <taxon>Bacillati</taxon>
        <taxon>Bacillota</taxon>
        <taxon>Clostridia</taxon>
        <taxon>Eubacteriales</taxon>
        <taxon>Clostridiaceae</taxon>
        <taxon>Clostridium</taxon>
    </lineage>
</organism>
<name>A0ABS1TH62_9CLOT</name>
<dbReference type="SUPFAM" id="SSF53756">
    <property type="entry name" value="UDP-Glycosyltransferase/glycogen phosphorylase"/>
    <property type="match status" value="1"/>
</dbReference>
<reference evidence="3 4" key="1">
    <citation type="submission" date="2021-01" db="EMBL/GenBank/DDBJ databases">
        <title>Genome public.</title>
        <authorList>
            <person name="Liu C."/>
            <person name="Sun Q."/>
        </authorList>
    </citation>
    <scope>NUCLEOTIDE SEQUENCE [LARGE SCALE GENOMIC DNA]</scope>
    <source>
        <strain evidence="3 4">YIM B02515</strain>
    </source>
</reference>
<dbReference type="InterPro" id="IPR028098">
    <property type="entry name" value="Glyco_trans_4-like_N"/>
</dbReference>
<comment type="caution">
    <text evidence="3">The sequence shown here is derived from an EMBL/GenBank/DDBJ whole genome shotgun (WGS) entry which is preliminary data.</text>
</comment>
<protein>
    <submittedName>
        <fullName evidence="3">Glycosyltransferase</fullName>
    </submittedName>
</protein>
<dbReference type="InterPro" id="IPR001296">
    <property type="entry name" value="Glyco_trans_1"/>
</dbReference>
<feature type="domain" description="Glycosyl transferase family 1" evidence="1">
    <location>
        <begin position="176"/>
        <end position="335"/>
    </location>
</feature>